<feature type="compositionally biased region" description="Pro residues" evidence="4">
    <location>
        <begin position="86"/>
        <end position="99"/>
    </location>
</feature>
<gene>
    <name evidence="6" type="ORF">EB796_011947</name>
</gene>
<dbReference type="GO" id="GO:0016604">
    <property type="term" value="C:nuclear body"/>
    <property type="evidence" value="ECO:0007669"/>
    <property type="project" value="TreeGrafter"/>
</dbReference>
<evidence type="ECO:0000259" key="5">
    <source>
        <dbReference type="Pfam" id="PF04959"/>
    </source>
</evidence>
<dbReference type="Pfam" id="PF04959">
    <property type="entry name" value="ARS2"/>
    <property type="match status" value="1"/>
</dbReference>
<feature type="domain" description="SERRATE/Ars2 C-terminal" evidence="5">
    <location>
        <begin position="4"/>
        <end position="156"/>
    </location>
</feature>
<protein>
    <submittedName>
        <fullName evidence="6">Ars2</fullName>
    </submittedName>
</protein>
<evidence type="ECO:0000313" key="6">
    <source>
        <dbReference type="EMBL" id="KAF6029739.1"/>
    </source>
</evidence>
<comment type="similarity">
    <text evidence="2">Belongs to the ARS2 family.</text>
</comment>
<proteinExistence type="inferred from homology"/>
<evidence type="ECO:0000256" key="4">
    <source>
        <dbReference type="SAM" id="MobiDB-lite"/>
    </source>
</evidence>
<dbReference type="GO" id="GO:0031053">
    <property type="term" value="P:primary miRNA processing"/>
    <property type="evidence" value="ECO:0007669"/>
    <property type="project" value="TreeGrafter"/>
</dbReference>
<feature type="compositionally biased region" description="Gly residues" evidence="4">
    <location>
        <begin position="115"/>
        <end position="134"/>
    </location>
</feature>
<reference evidence="6" key="1">
    <citation type="submission" date="2020-06" db="EMBL/GenBank/DDBJ databases">
        <title>Draft genome of Bugula neritina, a colonial animal packing powerful symbionts and potential medicines.</title>
        <authorList>
            <person name="Rayko M."/>
        </authorList>
    </citation>
    <scope>NUCLEOTIDE SEQUENCE [LARGE SCALE GENOMIC DNA]</scope>
    <source>
        <strain evidence="6">Kwan_BN1</strain>
    </source>
</reference>
<evidence type="ECO:0000313" key="7">
    <source>
        <dbReference type="Proteomes" id="UP000593567"/>
    </source>
</evidence>
<comment type="caution">
    <text evidence="6">The sequence shown here is derived from an EMBL/GenBank/DDBJ whole genome shotgun (WGS) entry which is preliminary data.</text>
</comment>
<evidence type="ECO:0000256" key="1">
    <source>
        <dbReference type="ARBA" id="ARBA00004123"/>
    </source>
</evidence>
<dbReference type="EMBL" id="VXIV02001789">
    <property type="protein sequence ID" value="KAF6029739.1"/>
    <property type="molecule type" value="Genomic_DNA"/>
</dbReference>
<keyword evidence="3" id="KW-0539">Nucleus</keyword>
<name>A0A7J7JTN7_BUGNE</name>
<evidence type="ECO:0000256" key="3">
    <source>
        <dbReference type="ARBA" id="ARBA00023242"/>
    </source>
</evidence>
<dbReference type="OrthoDB" id="6282344at2759"/>
<dbReference type="InterPro" id="IPR039727">
    <property type="entry name" value="SE/Ars2"/>
</dbReference>
<keyword evidence="7" id="KW-1185">Reference proteome</keyword>
<organism evidence="6 7">
    <name type="scientific">Bugula neritina</name>
    <name type="common">Brown bryozoan</name>
    <name type="synonym">Sertularia neritina</name>
    <dbReference type="NCBI Taxonomy" id="10212"/>
    <lineage>
        <taxon>Eukaryota</taxon>
        <taxon>Metazoa</taxon>
        <taxon>Spiralia</taxon>
        <taxon>Lophotrochozoa</taxon>
        <taxon>Bryozoa</taxon>
        <taxon>Gymnolaemata</taxon>
        <taxon>Cheilostomatida</taxon>
        <taxon>Flustrina</taxon>
        <taxon>Buguloidea</taxon>
        <taxon>Bugulidae</taxon>
        <taxon>Bugula</taxon>
    </lineage>
</organism>
<dbReference type="Proteomes" id="UP000593567">
    <property type="component" value="Unassembled WGS sequence"/>
</dbReference>
<dbReference type="PANTHER" id="PTHR13165:SF0">
    <property type="entry name" value="SERRATE RNA EFFECTOR MOLECULE HOMOLOG"/>
    <property type="match status" value="1"/>
</dbReference>
<dbReference type="AlphaFoldDB" id="A0A7J7JTN7"/>
<dbReference type="PANTHER" id="PTHR13165">
    <property type="entry name" value="ARSENITE-RESISTANCE PROTEIN 2"/>
    <property type="match status" value="1"/>
</dbReference>
<dbReference type="InterPro" id="IPR007042">
    <property type="entry name" value="SERRATE/Ars2_C"/>
</dbReference>
<comment type="subcellular location">
    <subcellularLocation>
        <location evidence="1">Nucleus</location>
    </subcellularLocation>
</comment>
<evidence type="ECO:0000256" key="2">
    <source>
        <dbReference type="ARBA" id="ARBA00005407"/>
    </source>
</evidence>
<sequence length="183" mass="20139">MLQHTIEKFISSNTQELGKDKWLCPLSGKKFKGPEFVRKHILSKHGEKIEEVKTEARYFNAYLEDSKRPQLPEHPNNTAKSSGGPRRPPPGDMGPPQGPPGYGAPGMGHPPYGSFRGGFRGGFDHFGGGRGGFGPRPDPYNNREAFRRHPGGGAHNRFGSGGRRDGRNLVQYTDLDAPSDDIF</sequence>
<feature type="region of interest" description="Disordered" evidence="4">
    <location>
        <begin position="64"/>
        <end position="183"/>
    </location>
</feature>
<accession>A0A7J7JTN7</accession>